<dbReference type="EMBL" id="CM056809">
    <property type="protein sequence ID" value="KAJ8647827.1"/>
    <property type="molecule type" value="Genomic_DNA"/>
</dbReference>
<dbReference type="Proteomes" id="UP001234297">
    <property type="component" value="Chromosome 1"/>
</dbReference>
<proteinExistence type="predicted"/>
<comment type="caution">
    <text evidence="1">The sequence shown here is derived from an EMBL/GenBank/DDBJ whole genome shotgun (WGS) entry which is preliminary data.</text>
</comment>
<accession>A0ACC2MQ05</accession>
<organism evidence="1 2">
    <name type="scientific">Persea americana</name>
    <name type="common">Avocado</name>
    <dbReference type="NCBI Taxonomy" id="3435"/>
    <lineage>
        <taxon>Eukaryota</taxon>
        <taxon>Viridiplantae</taxon>
        <taxon>Streptophyta</taxon>
        <taxon>Embryophyta</taxon>
        <taxon>Tracheophyta</taxon>
        <taxon>Spermatophyta</taxon>
        <taxon>Magnoliopsida</taxon>
        <taxon>Magnoliidae</taxon>
        <taxon>Laurales</taxon>
        <taxon>Lauraceae</taxon>
        <taxon>Persea</taxon>
    </lineage>
</organism>
<keyword evidence="2" id="KW-1185">Reference proteome</keyword>
<reference evidence="1 2" key="1">
    <citation type="journal article" date="2022" name="Hortic Res">
        <title>A haplotype resolved chromosomal level avocado genome allows analysis of novel avocado genes.</title>
        <authorList>
            <person name="Nath O."/>
            <person name="Fletcher S.J."/>
            <person name="Hayward A."/>
            <person name="Shaw L.M."/>
            <person name="Masouleh A.K."/>
            <person name="Furtado A."/>
            <person name="Henry R.J."/>
            <person name="Mitter N."/>
        </authorList>
    </citation>
    <scope>NUCLEOTIDE SEQUENCE [LARGE SCALE GENOMIC DNA]</scope>
    <source>
        <strain evidence="2">cv. Hass</strain>
    </source>
</reference>
<protein>
    <submittedName>
        <fullName evidence="1">Uncharacterized protein</fullName>
    </submittedName>
</protein>
<gene>
    <name evidence="1" type="ORF">MRB53_000850</name>
</gene>
<name>A0ACC2MQ05_PERAE</name>
<evidence type="ECO:0000313" key="2">
    <source>
        <dbReference type="Proteomes" id="UP001234297"/>
    </source>
</evidence>
<evidence type="ECO:0000313" key="1">
    <source>
        <dbReference type="EMBL" id="KAJ8647827.1"/>
    </source>
</evidence>
<sequence>MAPCLPPMSSNLRSVSNTSKRDRHQCKNICINFKIIVDQLATCGAPMSEDDLIIHTVSGLPFVYRPFHTSICTRSRHDPVSLEELHTLLVCEELSLADDINAESSTAFAASKSSFPQGRPTTT</sequence>